<dbReference type="RefSeq" id="WP_151096031.1">
    <property type="nucleotide sequence ID" value="NZ_VYXQ01000035.1"/>
</dbReference>
<name>A0A5N1JI85_9HYPH</name>
<sequence length="240" mass="27182">MSGCPLTAARAKQVLSFRKMPAYVLTAFEGQKVTGTDWLDLVKIVVGAGVGTAVVQGIFALARDERTKKSKADFLALQLAINLEAFARQCIELDRENEVAEQFPDQEFPDWSAILPSISPTPDDIDGWRSLDQNMVGRYYNLWAERDAEQKSLSEVVYHVEDDLEEYVALSVEKLGTRALKLATEIRTRHNLILSQPDITEMQARLMHRGRWAQQRLDAGRLRNARFMTSLLSKDERQGQ</sequence>
<protein>
    <submittedName>
        <fullName evidence="1">Uncharacterized protein</fullName>
    </submittedName>
</protein>
<evidence type="ECO:0000313" key="1">
    <source>
        <dbReference type="EMBL" id="KAA9354267.1"/>
    </source>
</evidence>
<accession>A0A5N1JI85</accession>
<reference evidence="1 2" key="1">
    <citation type="submission" date="2019-09" db="EMBL/GenBank/DDBJ databases">
        <title>Biological control of the noxious weed angled onion (Allium triquetrum) thwarted by endophytic bacteria in Victoria, Australia.</title>
        <authorList>
            <person name="Tehranchian P."/>
            <person name="Adair R.J."/>
            <person name="Van T.H."/>
            <person name="Morrison P.D."/>
            <person name="Williams H."/>
            <person name="Lawrie A.C."/>
        </authorList>
    </citation>
    <scope>NUCLEOTIDE SEQUENCE [LARGE SCALE GENOMIC DNA]</scope>
    <source>
        <strain evidence="1 2">RPTAtOch1</strain>
    </source>
</reference>
<dbReference type="AlphaFoldDB" id="A0A5N1JI85"/>
<evidence type="ECO:0000313" key="2">
    <source>
        <dbReference type="Proteomes" id="UP000327108"/>
    </source>
</evidence>
<proteinExistence type="predicted"/>
<dbReference type="Proteomes" id="UP000327108">
    <property type="component" value="Unassembled WGS sequence"/>
</dbReference>
<comment type="caution">
    <text evidence="1">The sequence shown here is derived from an EMBL/GenBank/DDBJ whole genome shotgun (WGS) entry which is preliminary data.</text>
</comment>
<keyword evidence="2" id="KW-1185">Reference proteome</keyword>
<dbReference type="EMBL" id="VYXQ01000035">
    <property type="protein sequence ID" value="KAA9354267.1"/>
    <property type="molecule type" value="Genomic_DNA"/>
</dbReference>
<gene>
    <name evidence="1" type="ORF">F3W84_22685</name>
</gene>
<organism evidence="1 2">
    <name type="scientific">Ochrobactrum quorumnocens</name>
    <dbReference type="NCBI Taxonomy" id="271865"/>
    <lineage>
        <taxon>Bacteria</taxon>
        <taxon>Pseudomonadati</taxon>
        <taxon>Pseudomonadota</taxon>
        <taxon>Alphaproteobacteria</taxon>
        <taxon>Hyphomicrobiales</taxon>
        <taxon>Brucellaceae</taxon>
        <taxon>Brucella/Ochrobactrum group</taxon>
        <taxon>Ochrobactrum</taxon>
    </lineage>
</organism>